<dbReference type="Pfam" id="PF00583">
    <property type="entry name" value="Acetyltransf_1"/>
    <property type="match status" value="1"/>
</dbReference>
<evidence type="ECO:0000259" key="1">
    <source>
        <dbReference type="PROSITE" id="PS51186"/>
    </source>
</evidence>
<dbReference type="InterPro" id="IPR000182">
    <property type="entry name" value="GNAT_dom"/>
</dbReference>
<reference evidence="2" key="1">
    <citation type="submission" date="2020-08" db="EMBL/GenBank/DDBJ databases">
        <title>Genome public.</title>
        <authorList>
            <person name="Liu C."/>
            <person name="Sun Q."/>
        </authorList>
    </citation>
    <scope>NUCLEOTIDE SEQUENCE</scope>
    <source>
        <strain evidence="2">NSJ-50</strain>
    </source>
</reference>
<accession>A0A926F535</accession>
<organism evidence="2 3">
    <name type="scientific">Qingrenia yutianensis</name>
    <dbReference type="NCBI Taxonomy" id="2763676"/>
    <lineage>
        <taxon>Bacteria</taxon>
        <taxon>Bacillati</taxon>
        <taxon>Bacillota</taxon>
        <taxon>Clostridia</taxon>
        <taxon>Eubacteriales</taxon>
        <taxon>Oscillospiraceae</taxon>
        <taxon>Qingrenia</taxon>
    </lineage>
</organism>
<dbReference type="GO" id="GO:0016747">
    <property type="term" value="F:acyltransferase activity, transferring groups other than amino-acyl groups"/>
    <property type="evidence" value="ECO:0007669"/>
    <property type="project" value="InterPro"/>
</dbReference>
<evidence type="ECO:0000313" key="2">
    <source>
        <dbReference type="EMBL" id="MBC8595893.1"/>
    </source>
</evidence>
<gene>
    <name evidence="2" type="ORF">H8706_03295</name>
</gene>
<dbReference type="RefSeq" id="WP_262431478.1">
    <property type="nucleotide sequence ID" value="NZ_JACRTE010000003.1"/>
</dbReference>
<name>A0A926F535_9FIRM</name>
<evidence type="ECO:0000313" key="3">
    <source>
        <dbReference type="Proteomes" id="UP000647416"/>
    </source>
</evidence>
<dbReference type="AlphaFoldDB" id="A0A926F535"/>
<keyword evidence="3" id="KW-1185">Reference proteome</keyword>
<dbReference type="SUPFAM" id="SSF55729">
    <property type="entry name" value="Acyl-CoA N-acyltransferases (Nat)"/>
    <property type="match status" value="1"/>
</dbReference>
<dbReference type="PROSITE" id="PS51186">
    <property type="entry name" value="GNAT"/>
    <property type="match status" value="1"/>
</dbReference>
<protein>
    <submittedName>
        <fullName evidence="2">GNAT family N-acetyltransferase</fullName>
    </submittedName>
</protein>
<dbReference type="Gene3D" id="3.40.630.30">
    <property type="match status" value="1"/>
</dbReference>
<comment type="caution">
    <text evidence="2">The sequence shown here is derived from an EMBL/GenBank/DDBJ whole genome shotgun (WGS) entry which is preliminary data.</text>
</comment>
<dbReference type="CDD" id="cd04301">
    <property type="entry name" value="NAT_SF"/>
    <property type="match status" value="1"/>
</dbReference>
<proteinExistence type="predicted"/>
<dbReference type="EMBL" id="JACRTE010000003">
    <property type="protein sequence ID" value="MBC8595893.1"/>
    <property type="molecule type" value="Genomic_DNA"/>
</dbReference>
<dbReference type="Proteomes" id="UP000647416">
    <property type="component" value="Unassembled WGS sequence"/>
</dbReference>
<sequence length="172" mass="20271">MLKPLEICDFDKVYKIMDESFPSDERRSYDGQKKLFEEDEYRIFARYDGEDVTAFIALWDFEDFAYIEHFAVNEKSRNGGIGAKMLAEILKIFNKTVCLEVEPPENEIAQRRIKFYERNGFFLNNFEYLQPSLGDGKGEIPLLVMTSGKSADRRGFEKIRNVLYEKVYRVKK</sequence>
<dbReference type="InterPro" id="IPR016181">
    <property type="entry name" value="Acyl_CoA_acyltransferase"/>
</dbReference>
<feature type="domain" description="N-acetyltransferase" evidence="1">
    <location>
        <begin position="1"/>
        <end position="172"/>
    </location>
</feature>